<sequence>MEEEIIDLANLNPQVIEEIFSRVPLKSRARMKRVSSRWHRFLTRLRTTHPPTTSAALIAFLKRHHGSETALIKLQDQTLARARQNPNATLHQPHKFPYLVDSCNGLLLYATNDQDSWTYHVSPPPGEYQCTIPLPVAHKVSRQASVGISFDGCHLSRFKVICFFCDEVDFKAGTIKCQIFSSQTWHWRDKEAIIINPNLLLEDGFILGEFYCPKVYFRKKLYLIWSFCLLVYDDDKEFFELFRLPKNKSRRAKCNSYMSQCIWESEERIQFCDPSNNGYDIWTFVGCDDGDNDDDFPWHFERYVTLKELIYQKVDVFRNVNVAEREKVGWARSSIRPIAFTEDLQVLYLHVLPRTIYSYSFETREVAKVWSIDEAGDDDIWMFHFYPFLLTSVNLVALKELIRSSSQ</sequence>
<evidence type="ECO:0000259" key="1">
    <source>
        <dbReference type="Pfam" id="PF00646"/>
    </source>
</evidence>
<dbReference type="InterPro" id="IPR055290">
    <property type="entry name" value="At3g26010-like"/>
</dbReference>
<accession>A0AA89AP23</accession>
<dbReference type="InterPro" id="IPR001810">
    <property type="entry name" value="F-box_dom"/>
</dbReference>
<dbReference type="PANTHER" id="PTHR35546">
    <property type="entry name" value="F-BOX PROTEIN INTERACTION DOMAIN PROTEIN-RELATED"/>
    <property type="match status" value="1"/>
</dbReference>
<name>A0AA89AP23_9ASTE</name>
<dbReference type="SUPFAM" id="SSF81383">
    <property type="entry name" value="F-box domain"/>
    <property type="match status" value="1"/>
</dbReference>
<keyword evidence="3" id="KW-1185">Reference proteome</keyword>
<comment type="caution">
    <text evidence="2">The sequence shown here is derived from an EMBL/GenBank/DDBJ whole genome shotgun (WGS) entry which is preliminary data.</text>
</comment>
<dbReference type="Gene3D" id="1.20.1280.50">
    <property type="match status" value="1"/>
</dbReference>
<gene>
    <name evidence="2" type="ORF">RJ639_014283</name>
</gene>
<reference evidence="2" key="1">
    <citation type="submission" date="2022-12" db="EMBL/GenBank/DDBJ databases">
        <title>Draft genome assemblies for two species of Escallonia (Escalloniales).</title>
        <authorList>
            <person name="Chanderbali A."/>
            <person name="Dervinis C."/>
            <person name="Anghel I."/>
            <person name="Soltis D."/>
            <person name="Soltis P."/>
            <person name="Zapata F."/>
        </authorList>
    </citation>
    <scope>NUCLEOTIDE SEQUENCE</scope>
    <source>
        <strain evidence="2">UCBG64.0493</strain>
        <tissue evidence="2">Leaf</tissue>
    </source>
</reference>
<organism evidence="2 3">
    <name type="scientific">Escallonia herrerae</name>
    <dbReference type="NCBI Taxonomy" id="1293975"/>
    <lineage>
        <taxon>Eukaryota</taxon>
        <taxon>Viridiplantae</taxon>
        <taxon>Streptophyta</taxon>
        <taxon>Embryophyta</taxon>
        <taxon>Tracheophyta</taxon>
        <taxon>Spermatophyta</taxon>
        <taxon>Magnoliopsida</taxon>
        <taxon>eudicotyledons</taxon>
        <taxon>Gunneridae</taxon>
        <taxon>Pentapetalae</taxon>
        <taxon>asterids</taxon>
        <taxon>campanulids</taxon>
        <taxon>Escalloniales</taxon>
        <taxon>Escalloniaceae</taxon>
        <taxon>Escallonia</taxon>
    </lineage>
</organism>
<dbReference type="PANTHER" id="PTHR35546:SF66">
    <property type="entry name" value="F-BOX DOMAIN-CONTAINING PROTEIN"/>
    <property type="match status" value="1"/>
</dbReference>
<evidence type="ECO:0000313" key="3">
    <source>
        <dbReference type="Proteomes" id="UP001188597"/>
    </source>
</evidence>
<dbReference type="InterPro" id="IPR036047">
    <property type="entry name" value="F-box-like_dom_sf"/>
</dbReference>
<evidence type="ECO:0000313" key="2">
    <source>
        <dbReference type="EMBL" id="KAK3009765.1"/>
    </source>
</evidence>
<feature type="domain" description="F-box" evidence="1">
    <location>
        <begin position="10"/>
        <end position="46"/>
    </location>
</feature>
<proteinExistence type="predicted"/>
<protein>
    <recommendedName>
        <fullName evidence="1">F-box domain-containing protein</fullName>
    </recommendedName>
</protein>
<dbReference type="AlphaFoldDB" id="A0AA89AP23"/>
<dbReference type="Proteomes" id="UP001188597">
    <property type="component" value="Unassembled WGS sequence"/>
</dbReference>
<dbReference type="EMBL" id="JAVXUP010001612">
    <property type="protein sequence ID" value="KAK3009765.1"/>
    <property type="molecule type" value="Genomic_DNA"/>
</dbReference>
<dbReference type="Pfam" id="PF00646">
    <property type="entry name" value="F-box"/>
    <property type="match status" value="1"/>
</dbReference>